<sequence>MSPPKCPHCKPGEQCKASCKKPAVKEVVEALTVKGEKPQPPSSPPAPSPPAPPPPPPPETRVVGDLGGTEDQGSGKDQATMDDPMHTKLEAEGQRLAIAPGDSPPTTPPGKEDTGTGPGPLRKKRSLEDKICRICGDKALAHNFDVITCESCKAFFRRNAVKREELRDCAFQRSCPINIRTRRFCSACRLKKCFAIGMRADMILGKTRLLHHPVFTLGSANEKKRRARMEKMTIKRAQQRPRPASCDSNGESPPSSDEGSISNGYGPHTHQNGDSDHSPKSPSENTEPLKACPKRYYLPRAKGFEPVPAGQLPSDPHMYWRLTEDERALLTQITATYQNTILRLPQQGGASERTERAVNSITLEDLLGRCDVCANNVVKLMKGLSDYRTLQVEDQLAALKACAMRTLILKGAACFVVERDAWIKAYGELPVSLFVRVTGHEKLILQHAAFCKSLKTLLKNDVTMYALLQCVVLFDPRQPNIADRQLVNTLRDKYLQLLKHYLESQVSYEHAEDYMEHLKDKLAELTVLGQKMTNMFKEWTGLIQPLMIEVLSLA</sequence>
<evidence type="ECO:0008006" key="14">
    <source>
        <dbReference type="Google" id="ProtNLM"/>
    </source>
</evidence>
<dbReference type="AlphaFoldDB" id="A0AAN9BQH0"/>
<dbReference type="SUPFAM" id="SSF57716">
    <property type="entry name" value="Glucocorticoid receptor-like (DNA-binding domain)"/>
    <property type="match status" value="1"/>
</dbReference>
<dbReference type="Gene3D" id="3.30.50.10">
    <property type="entry name" value="Erythroid Transcription Factor GATA-1, subunit A"/>
    <property type="match status" value="1"/>
</dbReference>
<reference evidence="12 13" key="1">
    <citation type="submission" date="2024-02" db="EMBL/GenBank/DDBJ databases">
        <title>Chromosome-scale genome assembly of the rough periwinkle Littorina saxatilis.</title>
        <authorList>
            <person name="De Jode A."/>
            <person name="Faria R."/>
            <person name="Formenti G."/>
            <person name="Sims Y."/>
            <person name="Smith T.P."/>
            <person name="Tracey A."/>
            <person name="Wood J.M.D."/>
            <person name="Zagrodzka Z.B."/>
            <person name="Johannesson K."/>
            <person name="Butlin R.K."/>
            <person name="Leder E.H."/>
        </authorList>
    </citation>
    <scope>NUCLEOTIDE SEQUENCE [LARGE SCALE GENOMIC DNA]</scope>
    <source>
        <strain evidence="12">Snail1</strain>
        <tissue evidence="12">Muscle</tissue>
    </source>
</reference>
<evidence type="ECO:0000256" key="1">
    <source>
        <dbReference type="ARBA" id="ARBA00022723"/>
    </source>
</evidence>
<proteinExistence type="predicted"/>
<keyword evidence="5" id="KW-0238">DNA-binding</keyword>
<evidence type="ECO:0000256" key="7">
    <source>
        <dbReference type="ARBA" id="ARBA00023170"/>
    </source>
</evidence>
<dbReference type="PROSITE" id="PS51030">
    <property type="entry name" value="NUCLEAR_REC_DBD_2"/>
    <property type="match status" value="1"/>
</dbReference>
<evidence type="ECO:0000256" key="9">
    <source>
        <dbReference type="SAM" id="MobiDB-lite"/>
    </source>
</evidence>
<dbReference type="Pfam" id="PF00105">
    <property type="entry name" value="zf-C4"/>
    <property type="match status" value="1"/>
</dbReference>
<dbReference type="Proteomes" id="UP001374579">
    <property type="component" value="Unassembled WGS sequence"/>
</dbReference>
<feature type="compositionally biased region" description="Pro residues" evidence="9">
    <location>
        <begin position="38"/>
        <end position="59"/>
    </location>
</feature>
<dbReference type="InterPro" id="IPR013088">
    <property type="entry name" value="Znf_NHR/GATA"/>
</dbReference>
<keyword evidence="7" id="KW-0675">Receptor</keyword>
<accession>A0AAN9BQH0</accession>
<keyword evidence="4" id="KW-0805">Transcription regulation</keyword>
<keyword evidence="1" id="KW-0479">Metal-binding</keyword>
<dbReference type="PROSITE" id="PS51843">
    <property type="entry name" value="NR_LBD"/>
    <property type="match status" value="1"/>
</dbReference>
<evidence type="ECO:0000313" key="13">
    <source>
        <dbReference type="Proteomes" id="UP001374579"/>
    </source>
</evidence>
<dbReference type="SUPFAM" id="SSF48508">
    <property type="entry name" value="Nuclear receptor ligand-binding domain"/>
    <property type="match status" value="1"/>
</dbReference>
<dbReference type="Pfam" id="PF00104">
    <property type="entry name" value="Hormone_recep"/>
    <property type="match status" value="1"/>
</dbReference>
<dbReference type="GO" id="GO:0000978">
    <property type="term" value="F:RNA polymerase II cis-regulatory region sequence-specific DNA binding"/>
    <property type="evidence" value="ECO:0007669"/>
    <property type="project" value="TreeGrafter"/>
</dbReference>
<protein>
    <recommendedName>
        <fullName evidence="14">Nuclear hormone receptor HR96</fullName>
    </recommendedName>
</protein>
<evidence type="ECO:0000259" key="10">
    <source>
        <dbReference type="PROSITE" id="PS51030"/>
    </source>
</evidence>
<feature type="region of interest" description="Disordered" evidence="9">
    <location>
        <begin position="221"/>
        <end position="290"/>
    </location>
</feature>
<evidence type="ECO:0000259" key="11">
    <source>
        <dbReference type="PROSITE" id="PS51843"/>
    </source>
</evidence>
<evidence type="ECO:0000256" key="5">
    <source>
        <dbReference type="ARBA" id="ARBA00023125"/>
    </source>
</evidence>
<dbReference type="EMBL" id="JBAMIC010000003">
    <property type="protein sequence ID" value="KAK7109867.1"/>
    <property type="molecule type" value="Genomic_DNA"/>
</dbReference>
<dbReference type="InterPro" id="IPR001628">
    <property type="entry name" value="Znf_hrmn_rcpt"/>
</dbReference>
<feature type="domain" description="Nuclear receptor" evidence="10">
    <location>
        <begin position="129"/>
        <end position="205"/>
    </location>
</feature>
<keyword evidence="2" id="KW-0863">Zinc-finger</keyword>
<dbReference type="GO" id="GO:0004879">
    <property type="term" value="F:nuclear receptor activity"/>
    <property type="evidence" value="ECO:0007669"/>
    <property type="project" value="TreeGrafter"/>
</dbReference>
<evidence type="ECO:0000256" key="4">
    <source>
        <dbReference type="ARBA" id="ARBA00023015"/>
    </source>
</evidence>
<feature type="region of interest" description="Disordered" evidence="9">
    <location>
        <begin position="97"/>
        <end position="123"/>
    </location>
</feature>
<evidence type="ECO:0000256" key="3">
    <source>
        <dbReference type="ARBA" id="ARBA00022833"/>
    </source>
</evidence>
<keyword evidence="3" id="KW-0862">Zinc</keyword>
<feature type="domain" description="NR LBD" evidence="11">
    <location>
        <begin position="325"/>
        <end position="554"/>
    </location>
</feature>
<gene>
    <name evidence="12" type="ORF">V1264_013834</name>
</gene>
<dbReference type="PRINTS" id="PR00047">
    <property type="entry name" value="STROIDFINGER"/>
</dbReference>
<feature type="compositionally biased region" description="Polar residues" evidence="9">
    <location>
        <begin position="246"/>
        <end position="263"/>
    </location>
</feature>
<evidence type="ECO:0000256" key="6">
    <source>
        <dbReference type="ARBA" id="ARBA00023163"/>
    </source>
</evidence>
<dbReference type="GO" id="GO:0008270">
    <property type="term" value="F:zinc ion binding"/>
    <property type="evidence" value="ECO:0007669"/>
    <property type="project" value="UniProtKB-KW"/>
</dbReference>
<dbReference type="InterPro" id="IPR050234">
    <property type="entry name" value="Nuclear_hormone_rcpt_NR1"/>
</dbReference>
<dbReference type="PANTHER" id="PTHR24082:SF283">
    <property type="entry name" value="NUCLEAR HORMONE RECEPTOR HR96"/>
    <property type="match status" value="1"/>
</dbReference>
<dbReference type="InterPro" id="IPR035500">
    <property type="entry name" value="NHR-like_dom_sf"/>
</dbReference>
<dbReference type="Gene3D" id="1.10.565.10">
    <property type="entry name" value="Retinoid X Receptor"/>
    <property type="match status" value="1"/>
</dbReference>
<dbReference type="PROSITE" id="PS00031">
    <property type="entry name" value="NUCLEAR_REC_DBD_1"/>
    <property type="match status" value="1"/>
</dbReference>
<comment type="caution">
    <text evidence="12">The sequence shown here is derived from an EMBL/GenBank/DDBJ whole genome shotgun (WGS) entry which is preliminary data.</text>
</comment>
<keyword evidence="13" id="KW-1185">Reference proteome</keyword>
<keyword evidence="6" id="KW-0804">Transcription</keyword>
<evidence type="ECO:0000256" key="2">
    <source>
        <dbReference type="ARBA" id="ARBA00022771"/>
    </source>
</evidence>
<organism evidence="12 13">
    <name type="scientific">Littorina saxatilis</name>
    <dbReference type="NCBI Taxonomy" id="31220"/>
    <lineage>
        <taxon>Eukaryota</taxon>
        <taxon>Metazoa</taxon>
        <taxon>Spiralia</taxon>
        <taxon>Lophotrochozoa</taxon>
        <taxon>Mollusca</taxon>
        <taxon>Gastropoda</taxon>
        <taxon>Caenogastropoda</taxon>
        <taxon>Littorinimorpha</taxon>
        <taxon>Littorinoidea</taxon>
        <taxon>Littorinidae</taxon>
        <taxon>Littorina</taxon>
    </lineage>
</organism>
<dbReference type="GO" id="GO:0045944">
    <property type="term" value="P:positive regulation of transcription by RNA polymerase II"/>
    <property type="evidence" value="ECO:0007669"/>
    <property type="project" value="TreeGrafter"/>
</dbReference>
<dbReference type="InterPro" id="IPR000536">
    <property type="entry name" value="Nucl_hrmn_rcpt_lig-bd"/>
</dbReference>
<dbReference type="GO" id="GO:0030154">
    <property type="term" value="P:cell differentiation"/>
    <property type="evidence" value="ECO:0007669"/>
    <property type="project" value="TreeGrafter"/>
</dbReference>
<dbReference type="GO" id="GO:0000122">
    <property type="term" value="P:negative regulation of transcription by RNA polymerase II"/>
    <property type="evidence" value="ECO:0007669"/>
    <property type="project" value="TreeGrafter"/>
</dbReference>
<dbReference type="SMART" id="SM00399">
    <property type="entry name" value="ZnF_C4"/>
    <property type="match status" value="1"/>
</dbReference>
<feature type="region of interest" description="Disordered" evidence="9">
    <location>
        <begin position="1"/>
        <end position="82"/>
    </location>
</feature>
<dbReference type="PANTHER" id="PTHR24082">
    <property type="entry name" value="NUCLEAR HORMONE RECEPTOR"/>
    <property type="match status" value="1"/>
</dbReference>
<name>A0AAN9BQH0_9CAEN</name>
<keyword evidence="8" id="KW-0539">Nucleus</keyword>
<evidence type="ECO:0000256" key="8">
    <source>
        <dbReference type="ARBA" id="ARBA00023242"/>
    </source>
</evidence>
<evidence type="ECO:0000313" key="12">
    <source>
        <dbReference type="EMBL" id="KAK7109867.1"/>
    </source>
</evidence>